<dbReference type="Proteomes" id="UP000293671">
    <property type="component" value="Unassembled WGS sequence"/>
</dbReference>
<proteinExistence type="predicted"/>
<organism evidence="1 2">
    <name type="scientific">Rivibacter subsaxonicus</name>
    <dbReference type="NCBI Taxonomy" id="457575"/>
    <lineage>
        <taxon>Bacteria</taxon>
        <taxon>Pseudomonadati</taxon>
        <taxon>Pseudomonadota</taxon>
        <taxon>Betaproteobacteria</taxon>
        <taxon>Burkholderiales</taxon>
        <taxon>Rivibacter</taxon>
    </lineage>
</organism>
<protein>
    <submittedName>
        <fullName evidence="1">Uncharacterized protein</fullName>
    </submittedName>
</protein>
<evidence type="ECO:0000313" key="2">
    <source>
        <dbReference type="Proteomes" id="UP000293671"/>
    </source>
</evidence>
<dbReference type="EMBL" id="SHKP01000008">
    <property type="protein sequence ID" value="RZT93777.1"/>
    <property type="molecule type" value="Genomic_DNA"/>
</dbReference>
<keyword evidence="2" id="KW-1185">Reference proteome</keyword>
<accession>A0A4Q7VD10</accession>
<reference evidence="1 2" key="1">
    <citation type="submission" date="2019-02" db="EMBL/GenBank/DDBJ databases">
        <title>Genomic Encyclopedia of Type Strains, Phase IV (KMG-IV): sequencing the most valuable type-strain genomes for metagenomic binning, comparative biology and taxonomic classification.</title>
        <authorList>
            <person name="Goeker M."/>
        </authorList>
    </citation>
    <scope>NUCLEOTIDE SEQUENCE [LARGE SCALE GENOMIC DNA]</scope>
    <source>
        <strain evidence="1 2">DSM 19570</strain>
    </source>
</reference>
<dbReference type="OrthoDB" id="513141at2"/>
<gene>
    <name evidence="1" type="ORF">EV670_3331</name>
</gene>
<sequence>MNICRRTFLTGSLALLAPGLSRAHHGWSGFDTAKPLYLEGRIAVVNWANPHATLEVEPRPGLVLPADLAARPLPAQQSAVDGAAILGKARLPAKSAPRWTIELAPLSRLDAWQVKAPKVGDAVSLVGYAAPGEQGAPVIRVEFLFLDGKAYGLRSSPA</sequence>
<dbReference type="InterPro" id="IPR046150">
    <property type="entry name" value="DUF6152"/>
</dbReference>
<name>A0A4Q7VD10_9BURK</name>
<evidence type="ECO:0000313" key="1">
    <source>
        <dbReference type="EMBL" id="RZT93777.1"/>
    </source>
</evidence>
<dbReference type="RefSeq" id="WP_130434225.1">
    <property type="nucleotide sequence ID" value="NZ_SHKP01000008.1"/>
</dbReference>
<dbReference type="AlphaFoldDB" id="A0A4Q7VD10"/>
<dbReference type="Pfam" id="PF19649">
    <property type="entry name" value="DUF6152"/>
    <property type="match status" value="1"/>
</dbReference>
<comment type="caution">
    <text evidence="1">The sequence shown here is derived from an EMBL/GenBank/DDBJ whole genome shotgun (WGS) entry which is preliminary data.</text>
</comment>